<dbReference type="STRING" id="247490.KSU1_C0951"/>
<protein>
    <submittedName>
        <fullName evidence="1">Uncharacterized protein</fullName>
    </submittedName>
</protein>
<accession>I3ILF2</accession>
<dbReference type="Proteomes" id="UP000002985">
    <property type="component" value="Unassembled WGS sequence"/>
</dbReference>
<evidence type="ECO:0000313" key="1">
    <source>
        <dbReference type="EMBL" id="GAB62547.1"/>
    </source>
</evidence>
<reference evidence="1 2" key="1">
    <citation type="journal article" date="2012" name="FEBS Lett.">
        <title>Anammox organism KSU-1 expresses a NirK-type copper-containing nitrite reductase instead of a NirS-type with cytochrome cd1.</title>
        <authorList>
            <person name="Hira D."/>
            <person name="Toh H."/>
            <person name="Migita C.T."/>
            <person name="Okubo H."/>
            <person name="Nishiyama T."/>
            <person name="Hattori M."/>
            <person name="Furukawa K."/>
            <person name="Fujii T."/>
        </authorList>
    </citation>
    <scope>NUCLEOTIDE SEQUENCE [LARGE SCALE GENOMIC DNA]</scope>
</reference>
<keyword evidence="2" id="KW-1185">Reference proteome</keyword>
<sequence>MMFSRLCIARNLLKQDGVQIVTIDDYELFGLLGLLENLNARFLGRVCICIKPEGRRQSKYMMEAHEYALFVTWGNPVILCTNNENNICTEVCYPRIKKVINGYQNGSSDIKGFGGNLKYFRTDFADAEPTDKNKKKLTEQAMEMLCMKVIRVLKDTHGISTENGKLAIWLSGEHINKEDVV</sequence>
<dbReference type="SUPFAM" id="SSF53335">
    <property type="entry name" value="S-adenosyl-L-methionine-dependent methyltransferases"/>
    <property type="match status" value="1"/>
</dbReference>
<name>I3ILF2_9BACT</name>
<dbReference type="OrthoDB" id="9800801at2"/>
<evidence type="ECO:0000313" key="2">
    <source>
        <dbReference type="Proteomes" id="UP000002985"/>
    </source>
</evidence>
<gene>
    <name evidence="1" type="ORF">KSU1_C0951</name>
</gene>
<proteinExistence type="predicted"/>
<dbReference type="AlphaFoldDB" id="I3ILF2"/>
<dbReference type="InterPro" id="IPR029063">
    <property type="entry name" value="SAM-dependent_MTases_sf"/>
</dbReference>
<dbReference type="eggNOG" id="COG2189">
    <property type="taxonomic scope" value="Bacteria"/>
</dbReference>
<dbReference type="EMBL" id="BAFH01000003">
    <property type="protein sequence ID" value="GAB62547.1"/>
    <property type="molecule type" value="Genomic_DNA"/>
</dbReference>
<comment type="caution">
    <text evidence="1">The sequence shown here is derived from an EMBL/GenBank/DDBJ whole genome shotgun (WGS) entry which is preliminary data.</text>
</comment>
<organism evidence="1 2">
    <name type="scientific">Candidatus Jettenia caeni</name>
    <dbReference type="NCBI Taxonomy" id="247490"/>
    <lineage>
        <taxon>Bacteria</taxon>
        <taxon>Pseudomonadati</taxon>
        <taxon>Planctomycetota</taxon>
        <taxon>Candidatus Brocadiia</taxon>
        <taxon>Candidatus Brocadiales</taxon>
        <taxon>Candidatus Brocadiaceae</taxon>
        <taxon>Candidatus Jettenia</taxon>
    </lineage>
</organism>
<dbReference type="Gene3D" id="3.40.50.150">
    <property type="entry name" value="Vaccinia Virus protein VP39"/>
    <property type="match status" value="1"/>
</dbReference>